<dbReference type="GO" id="GO:0031460">
    <property type="term" value="P:glycine betaine transport"/>
    <property type="evidence" value="ECO:0007669"/>
    <property type="project" value="TreeGrafter"/>
</dbReference>
<dbReference type="InterPro" id="IPR035906">
    <property type="entry name" value="MetI-like_sf"/>
</dbReference>
<dbReference type="GO" id="GO:0022857">
    <property type="term" value="F:transmembrane transporter activity"/>
    <property type="evidence" value="ECO:0007669"/>
    <property type="project" value="InterPro"/>
</dbReference>
<evidence type="ECO:0000256" key="10">
    <source>
        <dbReference type="ARBA" id="ARBA00066154"/>
    </source>
</evidence>
<keyword evidence="15" id="KW-1185">Reference proteome</keyword>
<evidence type="ECO:0000256" key="1">
    <source>
        <dbReference type="ARBA" id="ARBA00004141"/>
    </source>
</evidence>
<dbReference type="Pfam" id="PF00528">
    <property type="entry name" value="BPD_transp_1"/>
    <property type="match status" value="1"/>
</dbReference>
<dbReference type="STRING" id="1855823.MCCS_06790"/>
<dbReference type="InterPro" id="IPR007210">
    <property type="entry name" value="ABC_Gly_betaine_transp_sub-bd"/>
</dbReference>
<keyword evidence="6" id="KW-0921">Nickel transport</keyword>
<dbReference type="CDD" id="cd06261">
    <property type="entry name" value="TM_PBP2"/>
    <property type="match status" value="1"/>
</dbReference>
<dbReference type="SUPFAM" id="SSF161098">
    <property type="entry name" value="MetI-like"/>
    <property type="match status" value="1"/>
</dbReference>
<dbReference type="GO" id="GO:0015675">
    <property type="term" value="P:nickel cation transport"/>
    <property type="evidence" value="ECO:0007669"/>
    <property type="project" value="UniProtKB-KW"/>
</dbReference>
<dbReference type="Gene3D" id="1.10.3720.10">
    <property type="entry name" value="MetI-like"/>
    <property type="match status" value="1"/>
</dbReference>
<comment type="similarity">
    <text evidence="8">In the C-terminal section; belongs to the OsmX family.</text>
</comment>
<comment type="similarity">
    <text evidence="9">In the N-terminal section; belongs to the binding-protein-dependent transport system permease family.</text>
</comment>
<dbReference type="OrthoDB" id="9801163at2"/>
<keyword evidence="4 12" id="KW-0812">Transmembrane</keyword>
<dbReference type="Proteomes" id="UP000194154">
    <property type="component" value="Chromosome"/>
</dbReference>
<reference evidence="14 15" key="1">
    <citation type="journal article" date="2017" name="Int. J. Syst. Evol. Microbiol.">
        <title>Macrococcus canis sp. nov., a skin bacterium associated with infections in dogs.</title>
        <authorList>
            <person name="Gobeli Brawand S."/>
            <person name="Cotting K."/>
            <person name="Gomez-Sanz E."/>
            <person name="Collaud A."/>
            <person name="Thomann A."/>
            <person name="Brodard I."/>
            <person name="Rodriguez-Campos S."/>
            <person name="Strauss C."/>
            <person name="Perreten V."/>
        </authorList>
    </citation>
    <scope>NUCLEOTIDE SEQUENCE [LARGE SCALE GENOMIC DNA]</scope>
    <source>
        <strain evidence="14 15">KM45013</strain>
    </source>
</reference>
<evidence type="ECO:0000313" key="15">
    <source>
        <dbReference type="Proteomes" id="UP000194154"/>
    </source>
</evidence>
<feature type="transmembrane region" description="Helical" evidence="12">
    <location>
        <begin position="80"/>
        <end position="97"/>
    </location>
</feature>
<gene>
    <name evidence="14" type="primary">opuBB</name>
    <name evidence="14" type="ORF">MCCS_06790</name>
</gene>
<feature type="transmembrane region" description="Helical" evidence="12">
    <location>
        <begin position="178"/>
        <end position="198"/>
    </location>
</feature>
<protein>
    <recommendedName>
        <fullName evidence="11">Probable ergothioneine transporter EgtUBC</fullName>
    </recommendedName>
</protein>
<feature type="domain" description="ABC transmembrane type-1" evidence="13">
    <location>
        <begin position="19"/>
        <end position="198"/>
    </location>
</feature>
<dbReference type="GeneID" id="35294816"/>
<dbReference type="InterPro" id="IPR051204">
    <property type="entry name" value="ABC_transp_perm/SBD"/>
</dbReference>
<dbReference type="FunFam" id="3.40.190.120:FF:000002">
    <property type="entry name" value="Osmoprotectant ABC transporter, permease protein"/>
    <property type="match status" value="1"/>
</dbReference>
<keyword evidence="6" id="KW-0406">Ion transport</keyword>
<feature type="transmembrane region" description="Helical" evidence="12">
    <location>
        <begin position="54"/>
        <end position="74"/>
    </location>
</feature>
<evidence type="ECO:0000256" key="9">
    <source>
        <dbReference type="ARBA" id="ARBA00035652"/>
    </source>
</evidence>
<feature type="transmembrane region" description="Helical" evidence="12">
    <location>
        <begin position="23"/>
        <end position="42"/>
    </location>
</feature>
<name>A0A1W7A9N7_9STAP</name>
<keyword evidence="2 12" id="KW-0813">Transport</keyword>
<comment type="similarity">
    <text evidence="12">Belongs to the binding-protein-dependent transport system permease family.</text>
</comment>
<dbReference type="RefSeq" id="WP_086042005.1">
    <property type="nucleotide sequence ID" value="NZ_CBCRZA010000001.1"/>
</dbReference>
<dbReference type="GO" id="GO:0016597">
    <property type="term" value="F:amino acid binding"/>
    <property type="evidence" value="ECO:0007669"/>
    <property type="project" value="UniProtKB-ARBA"/>
</dbReference>
<proteinExistence type="inferred from homology"/>
<dbReference type="KEGG" id="mcak:MCCS_06790"/>
<accession>A0A1W7A9N7</accession>
<comment type="subcellular location">
    <subcellularLocation>
        <location evidence="12">Cell membrane</location>
        <topology evidence="12">Multi-pass membrane protein</topology>
    </subcellularLocation>
    <subcellularLocation>
        <location evidence="1">Membrane</location>
        <topology evidence="1">Multi-pass membrane protein</topology>
    </subcellularLocation>
</comment>
<evidence type="ECO:0000256" key="11">
    <source>
        <dbReference type="ARBA" id="ARBA00067268"/>
    </source>
</evidence>
<dbReference type="Gene3D" id="3.40.190.120">
    <property type="entry name" value="Osmoprotection protein (prox), domain 2"/>
    <property type="match status" value="1"/>
</dbReference>
<evidence type="ECO:0000256" key="7">
    <source>
        <dbReference type="ARBA" id="ARBA00023136"/>
    </source>
</evidence>
<keyword evidence="7 12" id="KW-0472">Membrane</keyword>
<dbReference type="Gene3D" id="3.40.190.10">
    <property type="entry name" value="Periplasmic binding protein-like II"/>
    <property type="match status" value="1"/>
</dbReference>
<sequence>MNSLWQTFSERKYELLQALFEHIQISFIALLIATLIAIPIGIYLTRHSKIAEPIINVTAVLQTIPSLALLGLMIPLFGIGRVPAIIALVIYALLPILRNTYTGIKEVDPSLKEAASGIGMNTFRQLTKVEIPLAMPVIMAGIRTAMVLIIGTATLAAFIGAGGLGDLILLGIDRNNTSILLLGAIPAALLALLFDFLLKRMEKLSYRKLIYILGTMLLVFLLVAVGPLLFGKEEKMKFAGKLGTEPEIITNMYKYVIEEKTDVSVEVSPGMGKTTFLFNALKSDNIDGYLEFTGTVLGEITKEDPEATTEAEVYQQANESLKKKYDMALLKPMKYNNTYALAVKKSYAEEHNLKTISDLKKVKDDIRVGFTLEFNDRNDGYKGIQKKYNIKFNNVKTMEPKIRYQAIDQNKIDLMDAYSTDAELKKYDMVVLKDDKHLFPPYQGAPLLKQSTIDKHPEVVDALNTLSGKITDEEMQKMNYEVAYNNKTPESVAKAYLKKEKIIK</sequence>
<evidence type="ECO:0000256" key="2">
    <source>
        <dbReference type="ARBA" id="ARBA00022448"/>
    </source>
</evidence>
<dbReference type="SUPFAM" id="SSF53850">
    <property type="entry name" value="Periplasmic binding protein-like II"/>
    <property type="match status" value="1"/>
</dbReference>
<feature type="transmembrane region" description="Helical" evidence="12">
    <location>
        <begin position="145"/>
        <end position="172"/>
    </location>
</feature>
<dbReference type="EMBL" id="CP021059">
    <property type="protein sequence ID" value="ARQ06329.1"/>
    <property type="molecule type" value="Genomic_DNA"/>
</dbReference>
<feature type="transmembrane region" description="Helical" evidence="12">
    <location>
        <begin position="210"/>
        <end position="230"/>
    </location>
</feature>
<dbReference type="PANTHER" id="PTHR30177">
    <property type="entry name" value="GLYCINE BETAINE/L-PROLINE TRANSPORT SYSTEM PERMEASE PROTEIN PROW"/>
    <property type="match status" value="1"/>
</dbReference>
<dbReference type="InterPro" id="IPR058089">
    <property type="entry name" value="EgtUBC_SBD"/>
</dbReference>
<evidence type="ECO:0000256" key="4">
    <source>
        <dbReference type="ARBA" id="ARBA00022692"/>
    </source>
</evidence>
<evidence type="ECO:0000313" key="14">
    <source>
        <dbReference type="EMBL" id="ARQ06329.1"/>
    </source>
</evidence>
<comment type="subunit">
    <text evidence="10">The complex is probably composed of at least an ATP-binding protein (EgtUA) and a transmembrane protein (EgtUBC).</text>
</comment>
<dbReference type="Pfam" id="PF04069">
    <property type="entry name" value="OpuAC"/>
    <property type="match status" value="1"/>
</dbReference>
<evidence type="ECO:0000256" key="3">
    <source>
        <dbReference type="ARBA" id="ARBA00022596"/>
    </source>
</evidence>
<evidence type="ECO:0000256" key="8">
    <source>
        <dbReference type="ARBA" id="ARBA00035642"/>
    </source>
</evidence>
<evidence type="ECO:0000256" key="6">
    <source>
        <dbReference type="ARBA" id="ARBA00023112"/>
    </source>
</evidence>
<keyword evidence="3" id="KW-0533">Nickel</keyword>
<dbReference type="FunFam" id="1.10.3720.10:FF:000001">
    <property type="entry name" value="Glycine betaine ABC transporter, permease"/>
    <property type="match status" value="1"/>
</dbReference>
<dbReference type="InterPro" id="IPR000515">
    <property type="entry name" value="MetI-like"/>
</dbReference>
<evidence type="ECO:0000256" key="5">
    <source>
        <dbReference type="ARBA" id="ARBA00022989"/>
    </source>
</evidence>
<dbReference type="CDD" id="cd13610">
    <property type="entry name" value="PBP2_ChoS"/>
    <property type="match status" value="1"/>
</dbReference>
<keyword evidence="5 12" id="KW-1133">Transmembrane helix</keyword>
<dbReference type="PANTHER" id="PTHR30177:SF4">
    <property type="entry name" value="OSMOPROTECTANT IMPORT PERMEASE PROTEIN OSMW"/>
    <property type="match status" value="1"/>
</dbReference>
<evidence type="ECO:0000259" key="13">
    <source>
        <dbReference type="PROSITE" id="PS50928"/>
    </source>
</evidence>
<dbReference type="GO" id="GO:0043190">
    <property type="term" value="C:ATP-binding cassette (ABC) transporter complex"/>
    <property type="evidence" value="ECO:0007669"/>
    <property type="project" value="InterPro"/>
</dbReference>
<evidence type="ECO:0000256" key="12">
    <source>
        <dbReference type="RuleBase" id="RU363032"/>
    </source>
</evidence>
<organism evidence="14 15">
    <name type="scientific">Macrococcoides canis</name>
    <dbReference type="NCBI Taxonomy" id="1855823"/>
    <lineage>
        <taxon>Bacteria</taxon>
        <taxon>Bacillati</taxon>
        <taxon>Bacillota</taxon>
        <taxon>Bacilli</taxon>
        <taxon>Bacillales</taxon>
        <taxon>Staphylococcaceae</taxon>
        <taxon>Macrococcoides</taxon>
    </lineage>
</organism>
<dbReference type="AlphaFoldDB" id="A0A1W7A9N7"/>
<dbReference type="PROSITE" id="PS50928">
    <property type="entry name" value="ABC_TM1"/>
    <property type="match status" value="1"/>
</dbReference>